<reference evidence="3 4" key="1">
    <citation type="journal article" date="2015" name="Genome Announc.">
        <title>Draft Genome Sequence and Gene Annotation of the Entomopathogenic Fungus Verticillium hemipterigenum.</title>
        <authorList>
            <person name="Horn F."/>
            <person name="Habel A."/>
            <person name="Scharf D.H."/>
            <person name="Dworschak J."/>
            <person name="Brakhage A.A."/>
            <person name="Guthke R."/>
            <person name="Hertweck C."/>
            <person name="Linde J."/>
        </authorList>
    </citation>
    <scope>NUCLEOTIDE SEQUENCE [LARGE SCALE GENOMIC DNA]</scope>
</reference>
<organism evidence="3 4">
    <name type="scientific">[Torrubiella] hemipterigena</name>
    <dbReference type="NCBI Taxonomy" id="1531966"/>
    <lineage>
        <taxon>Eukaryota</taxon>
        <taxon>Fungi</taxon>
        <taxon>Dikarya</taxon>
        <taxon>Ascomycota</taxon>
        <taxon>Pezizomycotina</taxon>
        <taxon>Sordariomycetes</taxon>
        <taxon>Hypocreomycetidae</taxon>
        <taxon>Hypocreales</taxon>
        <taxon>Clavicipitaceae</taxon>
        <taxon>Clavicipitaceae incertae sedis</taxon>
        <taxon>'Torrubiella' clade</taxon>
    </lineage>
</organism>
<evidence type="ECO:0008006" key="5">
    <source>
        <dbReference type="Google" id="ProtNLM"/>
    </source>
</evidence>
<evidence type="ECO:0000313" key="3">
    <source>
        <dbReference type="EMBL" id="CEJ90502.1"/>
    </source>
</evidence>
<proteinExistence type="predicted"/>
<dbReference type="STRING" id="1531966.A0A0A1TKR4"/>
<sequence length="199" mass="19937">MQTSIFTLIALAAGALAQADKPAILNTDFAVKEGEDFTLKLKGCDDGCTISVQSGPDEKSKKDVKVLTSNYAGSAYDVTLTGLPSGSYNFHVINNKSKLDNYSIVWKYTGTGTSSSAESSSAASTSSAPSSTSSSSASTTKSESSSMTSASSTSKSSASKTSATTSPTNTTPGSGAAGSASLSPFALIAGAAAAMVFLN</sequence>
<evidence type="ECO:0000313" key="4">
    <source>
        <dbReference type="Proteomes" id="UP000039046"/>
    </source>
</evidence>
<evidence type="ECO:0000256" key="2">
    <source>
        <dbReference type="SAM" id="SignalP"/>
    </source>
</evidence>
<feature type="chain" id="PRO_5001979817" description="Extracellular matrix protein" evidence="2">
    <location>
        <begin position="18"/>
        <end position="199"/>
    </location>
</feature>
<dbReference type="Proteomes" id="UP000039046">
    <property type="component" value="Unassembled WGS sequence"/>
</dbReference>
<keyword evidence="4" id="KW-1185">Reference proteome</keyword>
<feature type="signal peptide" evidence="2">
    <location>
        <begin position="1"/>
        <end position="17"/>
    </location>
</feature>
<accession>A0A0A1TKR4</accession>
<dbReference type="EMBL" id="CDHN01000003">
    <property type="protein sequence ID" value="CEJ90502.1"/>
    <property type="molecule type" value="Genomic_DNA"/>
</dbReference>
<dbReference type="OrthoDB" id="5589325at2759"/>
<evidence type="ECO:0000256" key="1">
    <source>
        <dbReference type="SAM" id="MobiDB-lite"/>
    </source>
</evidence>
<dbReference type="AlphaFoldDB" id="A0A0A1TKR4"/>
<dbReference type="HOGENOM" id="CLU_065618_0_0_1"/>
<protein>
    <recommendedName>
        <fullName evidence="5">Extracellular matrix protein</fullName>
    </recommendedName>
</protein>
<keyword evidence="2" id="KW-0732">Signal</keyword>
<gene>
    <name evidence="3" type="ORF">VHEMI06285</name>
</gene>
<name>A0A0A1TKR4_9HYPO</name>
<feature type="region of interest" description="Disordered" evidence="1">
    <location>
        <begin position="113"/>
        <end position="176"/>
    </location>
</feature>